<evidence type="ECO:0000259" key="2">
    <source>
        <dbReference type="Pfam" id="PF07859"/>
    </source>
</evidence>
<dbReference type="InterPro" id="IPR029058">
    <property type="entry name" value="AB_hydrolase_fold"/>
</dbReference>
<keyword evidence="1" id="KW-0378">Hydrolase</keyword>
<feature type="domain" description="Alpha/beta hydrolase fold-3" evidence="2">
    <location>
        <begin position="65"/>
        <end position="260"/>
    </location>
</feature>
<accession>A0A224VH08</accession>
<reference evidence="4 6" key="2">
    <citation type="journal article" date="2019" name="Appl. Microbiol. Biotechnol.">
        <title>Uncovering carbohydrate metabolism through a genotype-phenotype association study of 56 lactic acid bacteria genomes.</title>
        <authorList>
            <person name="Buron-Moles G."/>
            <person name="Chailyan A."/>
            <person name="Dolejs I."/>
            <person name="Forster J."/>
            <person name="Miks M.H."/>
        </authorList>
    </citation>
    <scope>NUCLEOTIDE SEQUENCE [LARGE SCALE GENOMIC DNA]</scope>
    <source>
        <strain evidence="4 6">DSM 10551</strain>
    </source>
</reference>
<comment type="caution">
    <text evidence="3">The sequence shown here is derived from an EMBL/GenBank/DDBJ whole genome shotgun (WGS) entry which is preliminary data.</text>
</comment>
<proteinExistence type="predicted"/>
<reference evidence="3 5" key="1">
    <citation type="journal article" date="2017" name="Biosci Microbiota Food Health">
        <title>Genomic characterization reconfirms the taxonomic status of Lactobacillus parakefiri.</title>
        <authorList>
            <person name="Tanizawa Y."/>
            <person name="Kobayashi H."/>
            <person name="Kaminuma E."/>
            <person name="Sakamoto M."/>
            <person name="Ohkuma M."/>
            <person name="Nakamura Y."/>
            <person name="Arita M."/>
            <person name="Tohno M."/>
        </authorList>
    </citation>
    <scope>NUCLEOTIDE SEQUENCE [LARGE SCALE GENOMIC DNA]</scope>
    <source>
        <strain evidence="3 5">JCM 8573</strain>
    </source>
</reference>
<dbReference type="RefSeq" id="WP_057962515.1">
    <property type="nucleotide sequence ID" value="NZ_BAAAXO010000080.1"/>
</dbReference>
<dbReference type="InterPro" id="IPR013094">
    <property type="entry name" value="AB_hydrolase_3"/>
</dbReference>
<protein>
    <submittedName>
        <fullName evidence="3">Esterase/lipase</fullName>
    </submittedName>
</protein>
<dbReference type="EMBL" id="PUFL01000017">
    <property type="protein sequence ID" value="TDG94413.1"/>
    <property type="molecule type" value="Genomic_DNA"/>
</dbReference>
<name>A0A224VH08_9LACO</name>
<evidence type="ECO:0000313" key="4">
    <source>
        <dbReference type="EMBL" id="TDG94413.1"/>
    </source>
</evidence>
<sequence length="285" mass="31990">MSFMAKRLIRKFRTENYKKSVAHSFLKPNQKINIFQQNANQYKIRPVKNGQLVTFQSIEKPTSQILYFHGGAFTVPMNQDQLEMITKIATESNSLIQVADFPLLPKHSADEILQFAQAAFDTVIESELPTFIVADSAGAKIALQLLVNNPGKVAGSSFISPWLDTKLASPSIAKRADNDILLDLPTLQKIGRWFDEGATPEKWVDFTDSNQLQEVGAIQIFYGANEMLVPCDLQFIGALQHAEGAHPEVTAFKDGYHDYTLWFKLPETKKTLKRIAAFIKDQRGA</sequence>
<dbReference type="InterPro" id="IPR050300">
    <property type="entry name" value="GDXG_lipolytic_enzyme"/>
</dbReference>
<organism evidence="3 5">
    <name type="scientific">Lentilactobacillus parakefiri</name>
    <dbReference type="NCBI Taxonomy" id="152332"/>
    <lineage>
        <taxon>Bacteria</taxon>
        <taxon>Bacillati</taxon>
        <taxon>Bacillota</taxon>
        <taxon>Bacilli</taxon>
        <taxon>Lactobacillales</taxon>
        <taxon>Lactobacillaceae</taxon>
        <taxon>Lentilactobacillus</taxon>
    </lineage>
</organism>
<dbReference type="EMBL" id="BDGB01000044">
    <property type="protein sequence ID" value="GAW71771.1"/>
    <property type="molecule type" value="Genomic_DNA"/>
</dbReference>
<dbReference type="Gene3D" id="3.40.50.1820">
    <property type="entry name" value="alpha/beta hydrolase"/>
    <property type="match status" value="1"/>
</dbReference>
<dbReference type="GO" id="GO:0016787">
    <property type="term" value="F:hydrolase activity"/>
    <property type="evidence" value="ECO:0007669"/>
    <property type="project" value="UniProtKB-KW"/>
</dbReference>
<gene>
    <name evidence="4" type="ORF">C5L28_001678</name>
    <name evidence="3" type="ORF">LPKJCM_00874</name>
</gene>
<dbReference type="OrthoDB" id="9815425at2"/>
<evidence type="ECO:0000313" key="3">
    <source>
        <dbReference type="EMBL" id="GAW71771.1"/>
    </source>
</evidence>
<dbReference type="Proteomes" id="UP000294668">
    <property type="component" value="Unassembled WGS sequence"/>
</dbReference>
<evidence type="ECO:0000256" key="1">
    <source>
        <dbReference type="ARBA" id="ARBA00022801"/>
    </source>
</evidence>
<dbReference type="PANTHER" id="PTHR48081:SF8">
    <property type="entry name" value="ALPHA_BETA HYDROLASE FOLD-3 DOMAIN-CONTAINING PROTEIN-RELATED"/>
    <property type="match status" value="1"/>
</dbReference>
<dbReference type="Pfam" id="PF07859">
    <property type="entry name" value="Abhydrolase_3"/>
    <property type="match status" value="1"/>
</dbReference>
<evidence type="ECO:0000313" key="6">
    <source>
        <dbReference type="Proteomes" id="UP000294668"/>
    </source>
</evidence>
<evidence type="ECO:0000313" key="5">
    <source>
        <dbReference type="Proteomes" id="UP000214739"/>
    </source>
</evidence>
<dbReference type="AlphaFoldDB" id="A0A224VH08"/>
<dbReference type="Proteomes" id="UP000214739">
    <property type="component" value="Unassembled WGS sequence"/>
</dbReference>
<reference evidence="4" key="3">
    <citation type="submission" date="2019-02" db="EMBL/GenBank/DDBJ databases">
        <authorList>
            <person name="Buron G."/>
            <person name="Chaylann A."/>
            <person name="Dolejs I."/>
            <person name="Forster J."/>
            <person name="Miks M.H."/>
        </authorList>
    </citation>
    <scope>NUCLEOTIDE SEQUENCE</scope>
    <source>
        <strain evidence="4">DSM 10551</strain>
    </source>
</reference>
<dbReference type="SUPFAM" id="SSF53474">
    <property type="entry name" value="alpha/beta-Hydrolases"/>
    <property type="match status" value="1"/>
</dbReference>
<keyword evidence="6" id="KW-1185">Reference proteome</keyword>
<dbReference type="PANTHER" id="PTHR48081">
    <property type="entry name" value="AB HYDROLASE SUPERFAMILY PROTEIN C4A8.06C"/>
    <property type="match status" value="1"/>
</dbReference>